<accession>A0A0G0QSM8</accession>
<organism evidence="2 3">
    <name type="scientific">Candidatus Uhrbacteria bacterium GW2011_GWF2_39_13</name>
    <dbReference type="NCBI Taxonomy" id="1618995"/>
    <lineage>
        <taxon>Bacteria</taxon>
        <taxon>Candidatus Uhriibacteriota</taxon>
    </lineage>
</organism>
<protein>
    <recommendedName>
        <fullName evidence="4">POTRA domain-containing protein</fullName>
    </recommendedName>
</protein>
<keyword evidence="1" id="KW-1133">Transmembrane helix</keyword>
<gene>
    <name evidence="2" type="ORF">UT30_C0005G0005</name>
</gene>
<reference evidence="2 3" key="1">
    <citation type="journal article" date="2015" name="Nature">
        <title>rRNA introns, odd ribosomes, and small enigmatic genomes across a large radiation of phyla.</title>
        <authorList>
            <person name="Brown C.T."/>
            <person name="Hug L.A."/>
            <person name="Thomas B.C."/>
            <person name="Sharon I."/>
            <person name="Castelle C.J."/>
            <person name="Singh A."/>
            <person name="Wilkins M.J."/>
            <person name="Williams K.H."/>
            <person name="Banfield J.F."/>
        </authorList>
    </citation>
    <scope>NUCLEOTIDE SEQUENCE [LARGE SCALE GENOMIC DNA]</scope>
</reference>
<dbReference type="AlphaFoldDB" id="A0A0G0QSM8"/>
<sequence length="277" mass="32889">MSRRDFFKKTQQKTYRFRNYKNPHLNEKKSLPWKLILIILSFFLIIGGISFYLLQSKHFSINDVEIHGLEYIDKTNLEKTITEYLEKPVFWFFSRSNKFLFSFEDLEDLMIKKFSLASISLEKNKNTLFISLQERTSNLIWKTAGKSYIVDLEGIIVREQEEKDLLAQENLPHFVDKNNISIKFGSQVLEKEEITNTFFFLDLLSKKGITYTHIEIDRLAGKWMQVHTITGFGILFDVSGNIETQYRNLEIVLDDQQQNLDNLEYIDLRFGDRVYFK</sequence>
<evidence type="ECO:0000313" key="3">
    <source>
        <dbReference type="Proteomes" id="UP000033935"/>
    </source>
</evidence>
<dbReference type="Proteomes" id="UP000033935">
    <property type="component" value="Unassembled WGS sequence"/>
</dbReference>
<keyword evidence="1" id="KW-0812">Transmembrane</keyword>
<keyword evidence="1" id="KW-0472">Membrane</keyword>
<name>A0A0G0QSM8_9BACT</name>
<comment type="caution">
    <text evidence="2">The sequence shown here is derived from an EMBL/GenBank/DDBJ whole genome shotgun (WGS) entry which is preliminary data.</text>
</comment>
<dbReference type="EMBL" id="LBWG01000005">
    <property type="protein sequence ID" value="KKR04602.1"/>
    <property type="molecule type" value="Genomic_DNA"/>
</dbReference>
<proteinExistence type="predicted"/>
<feature type="transmembrane region" description="Helical" evidence="1">
    <location>
        <begin position="35"/>
        <end position="54"/>
    </location>
</feature>
<evidence type="ECO:0000256" key="1">
    <source>
        <dbReference type="SAM" id="Phobius"/>
    </source>
</evidence>
<evidence type="ECO:0008006" key="4">
    <source>
        <dbReference type="Google" id="ProtNLM"/>
    </source>
</evidence>
<evidence type="ECO:0000313" key="2">
    <source>
        <dbReference type="EMBL" id="KKR04602.1"/>
    </source>
</evidence>